<evidence type="ECO:0000313" key="1">
    <source>
        <dbReference type="EMBL" id="KAI1709736.1"/>
    </source>
</evidence>
<dbReference type="AlphaFoldDB" id="A0AAD4N0R0"/>
<accession>A0AAD4N0R0</accession>
<dbReference type="EMBL" id="JAKKPZ010000029">
    <property type="protein sequence ID" value="KAI1709736.1"/>
    <property type="molecule type" value="Genomic_DNA"/>
</dbReference>
<dbReference type="Proteomes" id="UP001201812">
    <property type="component" value="Unassembled WGS sequence"/>
</dbReference>
<proteinExistence type="predicted"/>
<protein>
    <submittedName>
        <fullName evidence="1">Uncharacterized protein</fullName>
    </submittedName>
</protein>
<reference evidence="1" key="1">
    <citation type="submission" date="2022-01" db="EMBL/GenBank/DDBJ databases">
        <title>Genome Sequence Resource for Two Populations of Ditylenchus destructor, the Migratory Endoparasitic Phytonematode.</title>
        <authorList>
            <person name="Zhang H."/>
            <person name="Lin R."/>
            <person name="Xie B."/>
        </authorList>
    </citation>
    <scope>NUCLEOTIDE SEQUENCE</scope>
    <source>
        <strain evidence="1">BazhouSP</strain>
    </source>
</reference>
<gene>
    <name evidence="1" type="ORF">DdX_11128</name>
</gene>
<keyword evidence="2" id="KW-1185">Reference proteome</keyword>
<organism evidence="1 2">
    <name type="scientific">Ditylenchus destructor</name>
    <dbReference type="NCBI Taxonomy" id="166010"/>
    <lineage>
        <taxon>Eukaryota</taxon>
        <taxon>Metazoa</taxon>
        <taxon>Ecdysozoa</taxon>
        <taxon>Nematoda</taxon>
        <taxon>Chromadorea</taxon>
        <taxon>Rhabditida</taxon>
        <taxon>Tylenchina</taxon>
        <taxon>Tylenchomorpha</taxon>
        <taxon>Sphaerularioidea</taxon>
        <taxon>Anguinidae</taxon>
        <taxon>Anguininae</taxon>
        <taxon>Ditylenchus</taxon>
    </lineage>
</organism>
<sequence length="322" mass="37008">MPIDVLSTLRKTRCRFVKISSSYMNRPRVHRGIFRDIFGFLARSELCYLLQHCHHINGIIEQDFSNTPYLVLPRLDYTKGQWKWSTDKNFFNNLAGSDDEIATHSLVPMPAQMREQLSKKFLRFQHSFFDFDHDPMEMLRQLNHIWKDGGMMSIELENFSQSITEEFIQLVSTCSLIGLIFDGAMTMLPKFLRNNIYSISVWDSVNMPDLAALLPKADVLEFLFNPQAKPCQSSDGVNHLSVFINRPADPQFYVDLVDSILQKFSAESDPALFEFVNFSGTVGTLMDQAVFLHPRSDKELCLQMFSNGMRIGTSFAINFPAE</sequence>
<evidence type="ECO:0000313" key="2">
    <source>
        <dbReference type="Proteomes" id="UP001201812"/>
    </source>
</evidence>
<comment type="caution">
    <text evidence="1">The sequence shown here is derived from an EMBL/GenBank/DDBJ whole genome shotgun (WGS) entry which is preliminary data.</text>
</comment>
<name>A0AAD4N0R0_9BILA</name>